<keyword evidence="3" id="KW-0813">Transport</keyword>
<evidence type="ECO:0000256" key="1">
    <source>
        <dbReference type="ARBA" id="ARBA00004442"/>
    </source>
</evidence>
<keyword evidence="8" id="KW-0175">Coiled coil</keyword>
<keyword evidence="4" id="KW-1134">Transmembrane beta strand</keyword>
<dbReference type="NCBIfam" id="TIGR01844">
    <property type="entry name" value="type_I_sec_TolC"/>
    <property type="match status" value="1"/>
</dbReference>
<comment type="similarity">
    <text evidence="2">Belongs to the outer membrane factor (OMF) (TC 1.B.17) family.</text>
</comment>
<proteinExistence type="inferred from homology"/>
<dbReference type="PANTHER" id="PTHR30026:SF22">
    <property type="entry name" value="OUTER MEMBRANE EFFLUX PROTEIN"/>
    <property type="match status" value="1"/>
</dbReference>
<evidence type="ECO:0000256" key="3">
    <source>
        <dbReference type="ARBA" id="ARBA00022448"/>
    </source>
</evidence>
<dbReference type="PANTHER" id="PTHR30026">
    <property type="entry name" value="OUTER MEMBRANE PROTEIN TOLC"/>
    <property type="match status" value="1"/>
</dbReference>
<keyword evidence="6" id="KW-0472">Membrane</keyword>
<dbReference type="SUPFAM" id="SSF56954">
    <property type="entry name" value="Outer membrane efflux proteins (OEP)"/>
    <property type="match status" value="1"/>
</dbReference>
<feature type="coiled-coil region" evidence="8">
    <location>
        <begin position="251"/>
        <end position="278"/>
    </location>
</feature>
<dbReference type="AlphaFoldDB" id="A0A142BET7"/>
<organism evidence="9 10">
    <name type="scientific">Endozoicomonas montiporae CL-33</name>
    <dbReference type="NCBI Taxonomy" id="570277"/>
    <lineage>
        <taxon>Bacteria</taxon>
        <taxon>Pseudomonadati</taxon>
        <taxon>Pseudomonadota</taxon>
        <taxon>Gammaproteobacteria</taxon>
        <taxon>Oceanospirillales</taxon>
        <taxon>Endozoicomonadaceae</taxon>
        <taxon>Endozoicomonas</taxon>
    </lineage>
</organism>
<dbReference type="STRING" id="570277.EZMO1_3264"/>
<dbReference type="Proteomes" id="UP000071065">
    <property type="component" value="Chromosome"/>
</dbReference>
<dbReference type="OrthoDB" id="9814637at2"/>
<evidence type="ECO:0000313" key="9">
    <source>
        <dbReference type="EMBL" id="AMO57263.1"/>
    </source>
</evidence>
<evidence type="ECO:0000313" key="10">
    <source>
        <dbReference type="Proteomes" id="UP000071065"/>
    </source>
</evidence>
<dbReference type="GO" id="GO:0009279">
    <property type="term" value="C:cell outer membrane"/>
    <property type="evidence" value="ECO:0007669"/>
    <property type="project" value="UniProtKB-SubCell"/>
</dbReference>
<reference evidence="9 10" key="1">
    <citation type="journal article" date="2016" name="Front. Microbiol.">
        <title>Genomic Insight into the Host-Endosymbiont Relationship of Endozoicomonas montiporae CL-33(T) with its Coral Host.</title>
        <authorList>
            <person name="Ding J.-Y."/>
            <person name="Shiu J.-H."/>
            <person name="Chen W.-M."/>
            <person name="Chiang Y.-R."/>
            <person name="Tang S.-L."/>
        </authorList>
    </citation>
    <scope>NUCLEOTIDE SEQUENCE [LARGE SCALE GENOMIC DNA]</scope>
    <source>
        <strain evidence="9 10">CL-33</strain>
    </source>
</reference>
<evidence type="ECO:0000256" key="2">
    <source>
        <dbReference type="ARBA" id="ARBA00007613"/>
    </source>
</evidence>
<dbReference type="EMBL" id="CP013251">
    <property type="protein sequence ID" value="AMO57263.1"/>
    <property type="molecule type" value="Genomic_DNA"/>
</dbReference>
<gene>
    <name evidence="9" type="primary">lapE3</name>
    <name evidence="9" type="ORF">EZMO1_3264</name>
</gene>
<dbReference type="RefSeq" id="WP_051790126.1">
    <property type="nucleotide sequence ID" value="NZ_CP013251.1"/>
</dbReference>
<dbReference type="InterPro" id="IPR003423">
    <property type="entry name" value="OMP_efflux"/>
</dbReference>
<evidence type="ECO:0000256" key="4">
    <source>
        <dbReference type="ARBA" id="ARBA00022452"/>
    </source>
</evidence>
<keyword evidence="7" id="KW-0998">Cell outer membrane</keyword>
<dbReference type="InterPro" id="IPR010130">
    <property type="entry name" value="T1SS_OMP_TolC"/>
</dbReference>
<dbReference type="GO" id="GO:1990281">
    <property type="term" value="C:efflux pump complex"/>
    <property type="evidence" value="ECO:0007669"/>
    <property type="project" value="TreeGrafter"/>
</dbReference>
<dbReference type="PATRIC" id="fig|570277.3.peg.3506"/>
<dbReference type="InterPro" id="IPR051906">
    <property type="entry name" value="TolC-like"/>
</dbReference>
<evidence type="ECO:0000256" key="6">
    <source>
        <dbReference type="ARBA" id="ARBA00023136"/>
    </source>
</evidence>
<protein>
    <submittedName>
        <fullName evidence="9">Outer membrane protein component LapE</fullName>
    </submittedName>
</protein>
<evidence type="ECO:0000256" key="8">
    <source>
        <dbReference type="SAM" id="Coils"/>
    </source>
</evidence>
<evidence type="ECO:0000256" key="5">
    <source>
        <dbReference type="ARBA" id="ARBA00022692"/>
    </source>
</evidence>
<accession>A0A142BET7</accession>
<dbReference type="KEGG" id="emp:EZMO1_3264"/>
<dbReference type="GO" id="GO:0015288">
    <property type="term" value="F:porin activity"/>
    <property type="evidence" value="ECO:0007669"/>
    <property type="project" value="TreeGrafter"/>
</dbReference>
<sequence length="500" mass="56745">MAETPEYCLDYDKNPAFANIRHSEETRIRLIDIQPDIRFMAKRFGTTLPSFDDSEEHASMKILRASAPALLVAAALQGSGAHAVSLEEAITQTLVSNPQAQASYNRYQASQETVKAARGGYLPTLDWKAGIGHERLDNPITEKAGTKDKDFRPKENALTLNQNLFDGLSTTNEYRKTKELQHGRKEQLRTKAESLALEVADVYLKLLENRRQVTLSKNNLASHERIYKLIQQRSDQGVANQSDLYQIEGRLARARANLISARNNLEDSETQYLRLVNQAADDLIMPHLDEQTLPTDLEQALTIALQDHPAIHSSNYDLSASQYGYDQTRSAFLPTVDLSLSQRWDKDINGLKGRHEDTMAMLTMKYNLFHGGSDSARRQEAAYRVEESRAMQQDTQRMIKETLRIAWAAMENLSAEEPYLKKHMDSSAQTVKAYQKQFELGKRTLLDLLDSENENFQAQRAYTTAIHRSLFARYRVLNGLGHLMQQLNIGLPSNWQIVDS</sequence>
<keyword evidence="5" id="KW-0812">Transmembrane</keyword>
<comment type="subcellular location">
    <subcellularLocation>
        <location evidence="1">Cell outer membrane</location>
    </subcellularLocation>
</comment>
<dbReference type="GO" id="GO:0015562">
    <property type="term" value="F:efflux transmembrane transporter activity"/>
    <property type="evidence" value="ECO:0007669"/>
    <property type="project" value="InterPro"/>
</dbReference>
<dbReference type="Gene3D" id="1.20.1600.10">
    <property type="entry name" value="Outer membrane efflux proteins (OEP)"/>
    <property type="match status" value="1"/>
</dbReference>
<dbReference type="Pfam" id="PF02321">
    <property type="entry name" value="OEP"/>
    <property type="match status" value="2"/>
</dbReference>
<evidence type="ECO:0000256" key="7">
    <source>
        <dbReference type="ARBA" id="ARBA00023237"/>
    </source>
</evidence>
<name>A0A142BET7_9GAMM</name>